<gene>
    <name evidence="2" type="ORF">CNEB1095_LOCUS1651</name>
</gene>
<keyword evidence="1" id="KW-1133">Transmembrane helix</keyword>
<evidence type="ECO:0000313" key="2">
    <source>
        <dbReference type="EMBL" id="CAD8716020.1"/>
    </source>
</evidence>
<dbReference type="EMBL" id="HBFD01002569">
    <property type="protein sequence ID" value="CAD8716020.1"/>
    <property type="molecule type" value="Transcribed_RNA"/>
</dbReference>
<reference evidence="2" key="1">
    <citation type="submission" date="2021-01" db="EMBL/GenBank/DDBJ databases">
        <authorList>
            <person name="Corre E."/>
            <person name="Pelletier E."/>
            <person name="Niang G."/>
            <person name="Scheremetjew M."/>
            <person name="Finn R."/>
            <person name="Kale V."/>
            <person name="Holt S."/>
            <person name="Cochrane G."/>
            <person name="Meng A."/>
            <person name="Brown T."/>
            <person name="Cohen L."/>
        </authorList>
    </citation>
    <scope>NUCLEOTIDE SEQUENCE</scope>
    <source>
        <strain evidence="2">UTEXLB2642</strain>
    </source>
</reference>
<protein>
    <submittedName>
        <fullName evidence="2">Uncharacterized protein</fullName>
    </submittedName>
</protein>
<sequence length="122" mass="13825">MNRNNLIIIIICSVIGLIILILICIKIYFKLLYSKISNDKISNDINRFEKVVNNRFETAKSDATLRRGQTQVNNNNIIQSHLPTILSSPGSKKSNSNIYNNNKVLPLHNEVIGQTLSIEFRG</sequence>
<organism evidence="2">
    <name type="scientific">Chromulina nebulosa</name>
    <dbReference type="NCBI Taxonomy" id="96789"/>
    <lineage>
        <taxon>Eukaryota</taxon>
        <taxon>Sar</taxon>
        <taxon>Stramenopiles</taxon>
        <taxon>Ochrophyta</taxon>
        <taxon>Chrysophyceae</taxon>
        <taxon>Chromulinales</taxon>
        <taxon>Chromulinaceae</taxon>
        <taxon>Chromulina</taxon>
    </lineage>
</organism>
<name>A0A7S0ST89_9STRA</name>
<keyword evidence="1" id="KW-0472">Membrane</keyword>
<keyword evidence="1" id="KW-0812">Transmembrane</keyword>
<feature type="transmembrane region" description="Helical" evidence="1">
    <location>
        <begin position="6"/>
        <end position="29"/>
    </location>
</feature>
<proteinExistence type="predicted"/>
<accession>A0A7S0ST89</accession>
<evidence type="ECO:0000256" key="1">
    <source>
        <dbReference type="SAM" id="Phobius"/>
    </source>
</evidence>
<dbReference type="AlphaFoldDB" id="A0A7S0ST89"/>